<evidence type="ECO:0000256" key="1">
    <source>
        <dbReference type="ARBA" id="ARBA00023015"/>
    </source>
</evidence>
<dbReference type="Proteomes" id="UP000886884">
    <property type="component" value="Unassembled WGS sequence"/>
</dbReference>
<dbReference type="PANTHER" id="PTHR30055">
    <property type="entry name" value="HTH-TYPE TRANSCRIPTIONAL REGULATOR RUTR"/>
    <property type="match status" value="1"/>
</dbReference>
<dbReference type="GO" id="GO:0003700">
    <property type="term" value="F:DNA-binding transcription factor activity"/>
    <property type="evidence" value="ECO:0007669"/>
    <property type="project" value="TreeGrafter"/>
</dbReference>
<dbReference type="PROSITE" id="PS50977">
    <property type="entry name" value="HTH_TETR_2"/>
    <property type="match status" value="1"/>
</dbReference>
<reference evidence="6" key="2">
    <citation type="journal article" date="2021" name="PeerJ">
        <title>Extensive microbial diversity within the chicken gut microbiome revealed by metagenomics and culture.</title>
        <authorList>
            <person name="Gilroy R."/>
            <person name="Ravi A."/>
            <person name="Getino M."/>
            <person name="Pursley I."/>
            <person name="Horton D.L."/>
            <person name="Alikhan N.F."/>
            <person name="Baker D."/>
            <person name="Gharbi K."/>
            <person name="Hall N."/>
            <person name="Watson M."/>
            <person name="Adriaenssens E.M."/>
            <person name="Foster-Nyarko E."/>
            <person name="Jarju S."/>
            <person name="Secka A."/>
            <person name="Antonio M."/>
            <person name="Oren A."/>
            <person name="Chaudhuri R.R."/>
            <person name="La Ragione R."/>
            <person name="Hildebrand F."/>
            <person name="Pallen M.J."/>
        </authorList>
    </citation>
    <scope>NUCLEOTIDE SEQUENCE</scope>
    <source>
        <strain evidence="6">CHK183-6373</strain>
    </source>
</reference>
<protein>
    <submittedName>
        <fullName evidence="6">TetR/AcrR family transcriptional regulator</fullName>
    </submittedName>
</protein>
<sequence length="236" mass="26247">MKKGDARRQQILGTAERLFYQNGYENTSVQAILDEMNLSKGGFYHHFESKMALLEEICVHKAEAAYEEMEQVMYDGSLGAVDKLNALLGRSGLLDENNVDFLALMLDVAYRGGSAVLRERMKQASMDRALTYMNAILAQGLHEQSFYTQHQEDIGKLIIMLGFNLTDEIAAAMASDGAAQAVIGRVINLLDTYRSAIETLLCAPYGSVTLYSARYIVDMYCKLKGLSVPPDFSLEE</sequence>
<evidence type="ECO:0000313" key="7">
    <source>
        <dbReference type="Proteomes" id="UP000886884"/>
    </source>
</evidence>
<feature type="DNA-binding region" description="H-T-H motif" evidence="4">
    <location>
        <begin position="28"/>
        <end position="47"/>
    </location>
</feature>
<feature type="domain" description="HTH tetR-type" evidence="5">
    <location>
        <begin position="5"/>
        <end position="65"/>
    </location>
</feature>
<evidence type="ECO:0000256" key="2">
    <source>
        <dbReference type="ARBA" id="ARBA00023125"/>
    </source>
</evidence>
<organism evidence="6 7">
    <name type="scientific">Candidatus Ornithocaccomicrobium faecavium</name>
    <dbReference type="NCBI Taxonomy" id="2840890"/>
    <lineage>
        <taxon>Bacteria</taxon>
        <taxon>Bacillati</taxon>
        <taxon>Bacillota</taxon>
        <taxon>Clostridia</taxon>
        <taxon>Candidatus Ornithocaccomicrobium</taxon>
    </lineage>
</organism>
<dbReference type="AlphaFoldDB" id="A0A9D1P832"/>
<name>A0A9D1P832_9FIRM</name>
<reference evidence="6" key="1">
    <citation type="submission" date="2020-10" db="EMBL/GenBank/DDBJ databases">
        <authorList>
            <person name="Gilroy R."/>
        </authorList>
    </citation>
    <scope>NUCLEOTIDE SEQUENCE</scope>
    <source>
        <strain evidence="6">CHK183-6373</strain>
    </source>
</reference>
<dbReference type="Pfam" id="PF00440">
    <property type="entry name" value="TetR_N"/>
    <property type="match status" value="1"/>
</dbReference>
<keyword evidence="2 4" id="KW-0238">DNA-binding</keyword>
<evidence type="ECO:0000259" key="5">
    <source>
        <dbReference type="PROSITE" id="PS50977"/>
    </source>
</evidence>
<gene>
    <name evidence="6" type="ORF">IAA64_09520</name>
</gene>
<dbReference type="PRINTS" id="PR00455">
    <property type="entry name" value="HTHTETR"/>
</dbReference>
<dbReference type="InterPro" id="IPR001647">
    <property type="entry name" value="HTH_TetR"/>
</dbReference>
<evidence type="ECO:0000313" key="6">
    <source>
        <dbReference type="EMBL" id="HIV28199.1"/>
    </source>
</evidence>
<dbReference type="GO" id="GO:0000976">
    <property type="term" value="F:transcription cis-regulatory region binding"/>
    <property type="evidence" value="ECO:0007669"/>
    <property type="project" value="TreeGrafter"/>
</dbReference>
<dbReference type="SUPFAM" id="SSF46689">
    <property type="entry name" value="Homeodomain-like"/>
    <property type="match status" value="1"/>
</dbReference>
<proteinExistence type="predicted"/>
<comment type="caution">
    <text evidence="6">The sequence shown here is derived from an EMBL/GenBank/DDBJ whole genome shotgun (WGS) entry which is preliminary data.</text>
</comment>
<dbReference type="InterPro" id="IPR009057">
    <property type="entry name" value="Homeodomain-like_sf"/>
</dbReference>
<dbReference type="PANTHER" id="PTHR30055:SF234">
    <property type="entry name" value="HTH-TYPE TRANSCRIPTIONAL REGULATOR BETI"/>
    <property type="match status" value="1"/>
</dbReference>
<keyword evidence="3" id="KW-0804">Transcription</keyword>
<evidence type="ECO:0000256" key="3">
    <source>
        <dbReference type="ARBA" id="ARBA00023163"/>
    </source>
</evidence>
<accession>A0A9D1P832</accession>
<evidence type="ECO:0000256" key="4">
    <source>
        <dbReference type="PROSITE-ProRule" id="PRU00335"/>
    </source>
</evidence>
<dbReference type="PROSITE" id="PS01081">
    <property type="entry name" value="HTH_TETR_1"/>
    <property type="match status" value="1"/>
</dbReference>
<dbReference type="EMBL" id="DVOT01000170">
    <property type="protein sequence ID" value="HIV28199.1"/>
    <property type="molecule type" value="Genomic_DNA"/>
</dbReference>
<keyword evidence="1" id="KW-0805">Transcription regulation</keyword>
<dbReference type="InterPro" id="IPR023772">
    <property type="entry name" value="DNA-bd_HTH_TetR-type_CS"/>
</dbReference>
<dbReference type="Gene3D" id="1.10.357.10">
    <property type="entry name" value="Tetracycline Repressor, domain 2"/>
    <property type="match status" value="1"/>
</dbReference>
<dbReference type="InterPro" id="IPR050109">
    <property type="entry name" value="HTH-type_TetR-like_transc_reg"/>
</dbReference>